<feature type="region of interest" description="Disordered" evidence="1">
    <location>
        <begin position="139"/>
        <end position="162"/>
    </location>
</feature>
<dbReference type="EMBL" id="LVLJ01001095">
    <property type="protein sequence ID" value="OAE31459.1"/>
    <property type="molecule type" value="Genomic_DNA"/>
</dbReference>
<feature type="region of interest" description="Disordered" evidence="1">
    <location>
        <begin position="74"/>
        <end position="97"/>
    </location>
</feature>
<evidence type="ECO:0000313" key="3">
    <source>
        <dbReference type="Proteomes" id="UP000077202"/>
    </source>
</evidence>
<gene>
    <name evidence="2" type="ORF">AXG93_725s1490</name>
</gene>
<evidence type="ECO:0000256" key="1">
    <source>
        <dbReference type="SAM" id="MobiDB-lite"/>
    </source>
</evidence>
<dbReference type="AlphaFoldDB" id="A0A176WEE8"/>
<evidence type="ECO:0000313" key="2">
    <source>
        <dbReference type="EMBL" id="OAE31459.1"/>
    </source>
</evidence>
<comment type="caution">
    <text evidence="2">The sequence shown here is derived from an EMBL/GenBank/DDBJ whole genome shotgun (WGS) entry which is preliminary data.</text>
</comment>
<accession>A0A176WEE8</accession>
<keyword evidence="3" id="KW-1185">Reference proteome</keyword>
<dbReference type="Proteomes" id="UP000077202">
    <property type="component" value="Unassembled WGS sequence"/>
</dbReference>
<name>A0A176WEE8_MARPO</name>
<reference evidence="2" key="1">
    <citation type="submission" date="2016-03" db="EMBL/GenBank/DDBJ databases">
        <title>Mechanisms controlling the formation of the plant cell surface in tip-growing cells are functionally conserved among land plants.</title>
        <authorList>
            <person name="Honkanen S."/>
            <person name="Jones V.A."/>
            <person name="Morieri G."/>
            <person name="Champion C."/>
            <person name="Hetherington A.J."/>
            <person name="Kelly S."/>
            <person name="Saint-Marcoux D."/>
            <person name="Proust H."/>
            <person name="Prescott H."/>
            <person name="Dolan L."/>
        </authorList>
    </citation>
    <scope>NUCLEOTIDE SEQUENCE [LARGE SCALE GENOMIC DNA]</scope>
    <source>
        <tissue evidence="2">Whole gametophyte</tissue>
    </source>
</reference>
<sequence length="439" mass="48493">MVAHGTIDFLGAGDVYDLNYETFIPDQGSSVHSPCTKQAQNVSADAYSCTNSVENEDIDEYAQGLFQNLLPMKQQRPSQRDGDSTIHSPASDFRSRFRGPSLSDSLHPCTQLGMQLSPDNTTLGMKALEVDRGNDSVNASWGSSTSIGLTQPDTEVNSSSTEQKGVKFINSCTSPRSDSPIIQWIIARLEDWQQHLNRFPTACTAAQHLHNIATALSQLEQEVGLIRSNLLGRSAKSQETEMCTDKSNEPSGDDELRFEDSKVAARSLIVHVRSNTFVFSLDQLCHYMYELPAWTKASVLPHSIVFWHHSQDELGFFMEKPDACAALPDADLARLNCEDAHKFVNTVNKVEGRTIFRVQTALVLANFARILAHSRSETVSPPPFLKSFPAHVHQILSTLTNFVNWEAGVLIASRPVGTIKSSEMITSYEASETSLAKSR</sequence>
<organism evidence="2 3">
    <name type="scientific">Marchantia polymorpha subsp. ruderalis</name>
    <dbReference type="NCBI Taxonomy" id="1480154"/>
    <lineage>
        <taxon>Eukaryota</taxon>
        <taxon>Viridiplantae</taxon>
        <taxon>Streptophyta</taxon>
        <taxon>Embryophyta</taxon>
        <taxon>Marchantiophyta</taxon>
        <taxon>Marchantiopsida</taxon>
        <taxon>Marchantiidae</taxon>
        <taxon>Marchantiales</taxon>
        <taxon>Marchantiaceae</taxon>
        <taxon>Marchantia</taxon>
    </lineage>
</organism>
<proteinExistence type="predicted"/>
<protein>
    <submittedName>
        <fullName evidence="2">Uncharacterized protein</fullName>
    </submittedName>
</protein>